<protein>
    <submittedName>
        <fullName evidence="7">Aspartate aminotransferase family protein</fullName>
    </submittedName>
</protein>
<dbReference type="SUPFAM" id="SSF53383">
    <property type="entry name" value="PLP-dependent transferases"/>
    <property type="match status" value="1"/>
</dbReference>
<dbReference type="InterPro" id="IPR005814">
    <property type="entry name" value="Aminotrans_3"/>
</dbReference>
<evidence type="ECO:0000256" key="6">
    <source>
        <dbReference type="RuleBase" id="RU003560"/>
    </source>
</evidence>
<dbReference type="PIRSF" id="PIRSF000521">
    <property type="entry name" value="Transaminase_4ab_Lys_Orn"/>
    <property type="match status" value="1"/>
</dbReference>
<dbReference type="EMBL" id="VUOD01000001">
    <property type="protein sequence ID" value="KAA2286068.1"/>
    <property type="molecule type" value="Genomic_DNA"/>
</dbReference>
<keyword evidence="5 6" id="KW-0663">Pyridoxal phosphate</keyword>
<comment type="caution">
    <text evidence="7">The sequence shown here is derived from an EMBL/GenBank/DDBJ whole genome shotgun (WGS) entry which is preliminary data.</text>
</comment>
<sequence length="457" mass="50691">MDSIDTRTLQQLDAAHHLHPFNDNAALARRGTRILVRGEGCYVWDAEGNKLLDAFAGLWCVNIGYGRRELGEAARRQMDRLAYYNTFFHCTTEPTVHLATKLAELCPGDLDHAFFTNSGSEANDTILRLVRHFWAVQDKPEKSIFIGRHNGYHGSTVAGASLGGMKGMHKQGGLPIPGIVHIDPPYWFGDGGDLSEEEYGRVCAKRLEDKILELGPDRVAAFIGEPIMGAIGVYIPPRNYWQEVERICRRYDVLLVADEVICGFGRTGRWFASEYYGFQPDVMTLAKGITSGYIPLGAVMFNDRVAEVLATKGGELAHGYTYSGHPVCAAVALENIRILEQERIVDRAGEEIAPYLAERWRALGEHPLVGEARIAGMVGALELVPAKPKREFFPDRGRVGQLCRDIALRNGLILRATNDTMLLSPPLVLEREQVDELAEKAWKSLDMTARELGMAVG</sequence>
<dbReference type="Pfam" id="PF00202">
    <property type="entry name" value="Aminotran_3"/>
    <property type="match status" value="1"/>
</dbReference>
<dbReference type="PROSITE" id="PS00600">
    <property type="entry name" value="AA_TRANSFER_CLASS_3"/>
    <property type="match status" value="1"/>
</dbReference>
<dbReference type="GO" id="GO:0005829">
    <property type="term" value="C:cytosol"/>
    <property type="evidence" value="ECO:0007669"/>
    <property type="project" value="TreeGrafter"/>
</dbReference>
<reference evidence="7 8" key="1">
    <citation type="submission" date="2019-09" db="EMBL/GenBank/DDBJ databases">
        <title>Arenimonas chukotkensis sp. nov., a bacterium isolated from Chukotka hot spring, Arctic region, Russia.</title>
        <authorList>
            <person name="Zayulina K.S."/>
            <person name="Prokofeva M.I."/>
            <person name="Elcheninov A.G."/>
            <person name="Novikov A."/>
            <person name="Kochetkova T.V."/>
            <person name="Kublanov I.V."/>
        </authorList>
    </citation>
    <scope>NUCLEOTIDE SEQUENCE [LARGE SCALE GENOMIC DNA]</scope>
    <source>
        <strain evidence="7 8">3729k</strain>
    </source>
</reference>
<proteinExistence type="inferred from homology"/>
<evidence type="ECO:0000256" key="2">
    <source>
        <dbReference type="ARBA" id="ARBA00008954"/>
    </source>
</evidence>
<evidence type="ECO:0000313" key="8">
    <source>
        <dbReference type="Proteomes" id="UP000322165"/>
    </source>
</evidence>
<dbReference type="RefSeq" id="WP_149859287.1">
    <property type="nucleotide sequence ID" value="NZ_VUOD01000001.1"/>
</dbReference>
<evidence type="ECO:0000256" key="3">
    <source>
        <dbReference type="ARBA" id="ARBA00022576"/>
    </source>
</evidence>
<evidence type="ECO:0000256" key="1">
    <source>
        <dbReference type="ARBA" id="ARBA00001933"/>
    </source>
</evidence>
<comment type="cofactor">
    <cofactor evidence="1">
        <name>pyridoxal 5'-phosphate</name>
        <dbReference type="ChEBI" id="CHEBI:597326"/>
    </cofactor>
</comment>
<dbReference type="Gene3D" id="3.90.1150.10">
    <property type="entry name" value="Aspartate Aminotransferase, domain 1"/>
    <property type="match status" value="1"/>
</dbReference>
<dbReference type="GO" id="GO:0030170">
    <property type="term" value="F:pyridoxal phosphate binding"/>
    <property type="evidence" value="ECO:0007669"/>
    <property type="project" value="InterPro"/>
</dbReference>
<dbReference type="Gene3D" id="3.40.640.10">
    <property type="entry name" value="Type I PLP-dependent aspartate aminotransferase-like (Major domain)"/>
    <property type="match status" value="1"/>
</dbReference>
<dbReference type="InterPro" id="IPR049704">
    <property type="entry name" value="Aminotrans_3_PPA_site"/>
</dbReference>
<name>A0A5B2ZBM4_9GAMM</name>
<evidence type="ECO:0000256" key="5">
    <source>
        <dbReference type="ARBA" id="ARBA00022898"/>
    </source>
</evidence>
<dbReference type="GO" id="GO:0008483">
    <property type="term" value="F:transaminase activity"/>
    <property type="evidence" value="ECO:0007669"/>
    <property type="project" value="UniProtKB-KW"/>
</dbReference>
<dbReference type="Proteomes" id="UP000322165">
    <property type="component" value="Unassembled WGS sequence"/>
</dbReference>
<dbReference type="CDD" id="cd00610">
    <property type="entry name" value="OAT_like"/>
    <property type="match status" value="1"/>
</dbReference>
<dbReference type="PANTHER" id="PTHR43094:SF1">
    <property type="entry name" value="AMINOTRANSFERASE CLASS-III"/>
    <property type="match status" value="1"/>
</dbReference>
<dbReference type="InterPro" id="IPR015424">
    <property type="entry name" value="PyrdxlP-dep_Trfase"/>
</dbReference>
<dbReference type="NCBIfam" id="NF005682">
    <property type="entry name" value="PRK07480.1"/>
    <property type="match status" value="1"/>
</dbReference>
<keyword evidence="4 7" id="KW-0808">Transferase</keyword>
<keyword evidence="8" id="KW-1185">Reference proteome</keyword>
<dbReference type="FunFam" id="3.40.640.10:FF:000014">
    <property type="entry name" value="Adenosylmethionine-8-amino-7-oxononanoate aminotransferase, probable"/>
    <property type="match status" value="1"/>
</dbReference>
<dbReference type="InterPro" id="IPR015422">
    <property type="entry name" value="PyrdxlP-dep_Trfase_small"/>
</dbReference>
<evidence type="ECO:0000313" key="7">
    <source>
        <dbReference type="EMBL" id="KAA2286068.1"/>
    </source>
</evidence>
<dbReference type="AlphaFoldDB" id="A0A5B2ZBM4"/>
<reference evidence="7 8" key="2">
    <citation type="submission" date="2019-09" db="EMBL/GenBank/DDBJ databases">
        <authorList>
            <person name="Mazur A."/>
        </authorList>
    </citation>
    <scope>NUCLEOTIDE SEQUENCE [LARGE SCALE GENOMIC DNA]</scope>
    <source>
        <strain evidence="7 8">3729k</strain>
    </source>
</reference>
<evidence type="ECO:0000256" key="4">
    <source>
        <dbReference type="ARBA" id="ARBA00022679"/>
    </source>
</evidence>
<organism evidence="7 8">
    <name type="scientific">Arenimonas fontis</name>
    <dbReference type="NCBI Taxonomy" id="2608255"/>
    <lineage>
        <taxon>Bacteria</taxon>
        <taxon>Pseudomonadati</taxon>
        <taxon>Pseudomonadota</taxon>
        <taxon>Gammaproteobacteria</taxon>
        <taxon>Lysobacterales</taxon>
        <taxon>Lysobacteraceae</taxon>
        <taxon>Arenimonas</taxon>
    </lineage>
</organism>
<gene>
    <name evidence="7" type="ORF">F0415_00775</name>
</gene>
<accession>A0A5B2ZBM4</accession>
<dbReference type="PANTHER" id="PTHR43094">
    <property type="entry name" value="AMINOTRANSFERASE"/>
    <property type="match status" value="1"/>
</dbReference>
<dbReference type="NCBIfam" id="NF004767">
    <property type="entry name" value="PRK06105.1"/>
    <property type="match status" value="1"/>
</dbReference>
<comment type="similarity">
    <text evidence="2 6">Belongs to the class-III pyridoxal-phosphate-dependent aminotransferase family.</text>
</comment>
<dbReference type="InterPro" id="IPR015421">
    <property type="entry name" value="PyrdxlP-dep_Trfase_major"/>
</dbReference>
<keyword evidence="3 7" id="KW-0032">Aminotransferase</keyword>